<evidence type="ECO:0000313" key="2">
    <source>
        <dbReference type="EMBL" id="OLY43854.1"/>
    </source>
</evidence>
<organism evidence="2 3">
    <name type="scientific">Bartonella apis</name>
    <dbReference type="NCBI Taxonomy" id="1686310"/>
    <lineage>
        <taxon>Bacteria</taxon>
        <taxon>Pseudomonadati</taxon>
        <taxon>Pseudomonadota</taxon>
        <taxon>Alphaproteobacteria</taxon>
        <taxon>Hyphomicrobiales</taxon>
        <taxon>Bartonellaceae</taxon>
        <taxon>Bartonella</taxon>
    </lineage>
</organism>
<dbReference type="EMBL" id="LXYT01000001">
    <property type="protein sequence ID" value="OLY43854.1"/>
    <property type="molecule type" value="Genomic_DNA"/>
</dbReference>
<reference evidence="2 3" key="1">
    <citation type="submission" date="2016-12" db="EMBL/GenBank/DDBJ databases">
        <title>Comparative genomics of Bartonella apis.</title>
        <authorList>
            <person name="Engel P."/>
        </authorList>
    </citation>
    <scope>NUCLEOTIDE SEQUENCE [LARGE SCALE GENOMIC DNA]</scope>
    <source>
        <strain evidence="2 3">PEB0149</strain>
    </source>
</reference>
<dbReference type="AlphaFoldDB" id="A0A1R0FA45"/>
<protein>
    <recommendedName>
        <fullName evidence="1">HEPN AbiJ-N-terminal domain-containing protein</fullName>
    </recommendedName>
</protein>
<gene>
    <name evidence="2" type="ORF">PEB0149_012940</name>
</gene>
<feature type="domain" description="HEPN AbiJ-N-terminal" evidence="1">
    <location>
        <begin position="44"/>
        <end position="221"/>
    </location>
</feature>
<dbReference type="Pfam" id="PF18863">
    <property type="entry name" value="AbiJ_NTD4"/>
    <property type="match status" value="1"/>
</dbReference>
<evidence type="ECO:0000313" key="3">
    <source>
        <dbReference type="Proteomes" id="UP000187344"/>
    </source>
</evidence>
<keyword evidence="3" id="KW-1185">Reference proteome</keyword>
<accession>A0A1R0FA45</accession>
<proteinExistence type="predicted"/>
<dbReference type="Proteomes" id="UP000187344">
    <property type="component" value="Unassembled WGS sequence"/>
</dbReference>
<name>A0A1R0FA45_9HYPH</name>
<evidence type="ECO:0000259" key="1">
    <source>
        <dbReference type="Pfam" id="PF18863"/>
    </source>
</evidence>
<dbReference type="InterPro" id="IPR049503">
    <property type="entry name" value="AbiJ_NTD4"/>
</dbReference>
<sequence length="347" mass="39899">MIKGKAIFEPQNLLVLEHSKDIIFSLFKRTYDLLIMSDSTDDLPFSQRYGYAPVIQQLALEDIPTAFREEIKALLDEVIPEEDYECIPISSIDIFCDIFINICGGTYQKFSEHKEVNKIYHYEYMEFSEVTSIQKRFIMNFLFRFIDDCNFFNLFDLLEKLIYNQKQLNLYAHNYNGNNRIFGDVLKEIFKKHHLAYTIYNGKIEPISNEFEGKTYVAALDETRDTAQLGAHSHLLKAGEQINHQKWADSVRESISAVEAVCRQIVGENATLGSALKKIEKNYPLHPAFKKALSELYGFTSDENGIRHSLLDKSNAAVDEADALFMLGACASFVSYLLSRTRLKDNN</sequence>
<comment type="caution">
    <text evidence="2">The sequence shown here is derived from an EMBL/GenBank/DDBJ whole genome shotgun (WGS) entry which is preliminary data.</text>
</comment>